<dbReference type="GO" id="GO:0003755">
    <property type="term" value="F:peptidyl-prolyl cis-trans isomerase activity"/>
    <property type="evidence" value="ECO:0007669"/>
    <property type="project" value="UniProtKB-KW"/>
</dbReference>
<dbReference type="AlphaFoldDB" id="A0A2D2DPV9"/>
<evidence type="ECO:0000313" key="9">
    <source>
        <dbReference type="Proteomes" id="UP000229897"/>
    </source>
</evidence>
<dbReference type="RefSeq" id="WP_099878779.1">
    <property type="nucleotide sequence ID" value="NZ_CP024608.1"/>
</dbReference>
<evidence type="ECO:0000256" key="3">
    <source>
        <dbReference type="ARBA" id="ARBA00013194"/>
    </source>
</evidence>
<protein>
    <recommendedName>
        <fullName evidence="3">peptidylprolyl isomerase</fullName>
        <ecNumber evidence="3">5.2.1.8</ecNumber>
    </recommendedName>
</protein>
<evidence type="ECO:0000256" key="6">
    <source>
        <dbReference type="PROSITE-ProRule" id="PRU00278"/>
    </source>
</evidence>
<dbReference type="Gene3D" id="3.10.50.40">
    <property type="match status" value="1"/>
</dbReference>
<keyword evidence="5 6" id="KW-0413">Isomerase</keyword>
<name>A0A2D2DPV9_9BURK</name>
<evidence type="ECO:0000259" key="7">
    <source>
        <dbReference type="PROSITE" id="PS50198"/>
    </source>
</evidence>
<accession>A0A2D2DPV9</accession>
<dbReference type="PANTHER" id="PTHR47245">
    <property type="entry name" value="PEPTIDYLPROLYL ISOMERASE"/>
    <property type="match status" value="1"/>
</dbReference>
<comment type="catalytic activity">
    <reaction evidence="1">
        <text>[protein]-peptidylproline (omega=180) = [protein]-peptidylproline (omega=0)</text>
        <dbReference type="Rhea" id="RHEA:16237"/>
        <dbReference type="Rhea" id="RHEA-COMP:10747"/>
        <dbReference type="Rhea" id="RHEA-COMP:10748"/>
        <dbReference type="ChEBI" id="CHEBI:83833"/>
        <dbReference type="ChEBI" id="CHEBI:83834"/>
        <dbReference type="EC" id="5.2.1.8"/>
    </reaction>
</comment>
<dbReference type="PANTHER" id="PTHR47245:SF2">
    <property type="entry name" value="PEPTIDYL-PROLYL CIS-TRANS ISOMERASE HP_0175-RELATED"/>
    <property type="match status" value="1"/>
</dbReference>
<dbReference type="InterPro" id="IPR000297">
    <property type="entry name" value="PPIase_PpiC"/>
</dbReference>
<reference evidence="8" key="1">
    <citation type="submission" date="2017-10" db="EMBL/GenBank/DDBJ databases">
        <title>Massilia psychrophilum sp. nov., a novel purple-pigmented bacterium isolated from Tianshan glacier, Xinjiang Municipality, China.</title>
        <authorList>
            <person name="Wang H."/>
        </authorList>
    </citation>
    <scope>NUCLEOTIDE SEQUENCE [LARGE SCALE GENOMIC DNA]</scope>
    <source>
        <strain evidence="8">B2</strain>
    </source>
</reference>
<feature type="domain" description="PpiC" evidence="7">
    <location>
        <begin position="92"/>
        <end position="192"/>
    </location>
</feature>
<dbReference type="PROSITE" id="PS01096">
    <property type="entry name" value="PPIC_PPIASE_1"/>
    <property type="match status" value="1"/>
</dbReference>
<comment type="similarity">
    <text evidence="2">Belongs to the PpiC/parvulin rotamase family.</text>
</comment>
<gene>
    <name evidence="8" type="ORF">CR152_22700</name>
</gene>
<dbReference type="SUPFAM" id="SSF54534">
    <property type="entry name" value="FKBP-like"/>
    <property type="match status" value="1"/>
</dbReference>
<dbReference type="OrthoDB" id="9769613at2"/>
<evidence type="ECO:0000256" key="4">
    <source>
        <dbReference type="ARBA" id="ARBA00023110"/>
    </source>
</evidence>
<dbReference type="PROSITE" id="PS50198">
    <property type="entry name" value="PPIC_PPIASE_2"/>
    <property type="match status" value="1"/>
</dbReference>
<dbReference type="InterPro" id="IPR046357">
    <property type="entry name" value="PPIase_dom_sf"/>
</dbReference>
<proteinExistence type="inferred from homology"/>
<dbReference type="InterPro" id="IPR027304">
    <property type="entry name" value="Trigger_fact/SurA_dom_sf"/>
</dbReference>
<dbReference type="SUPFAM" id="SSF109998">
    <property type="entry name" value="Triger factor/SurA peptide-binding domain-like"/>
    <property type="match status" value="1"/>
</dbReference>
<dbReference type="InterPro" id="IPR050245">
    <property type="entry name" value="PrsA_foldase"/>
</dbReference>
<sequence length="248" mass="27397">MGISVNGVDIDDVAIEQELPHHQAADNPLKEAVHELVLRTLLLQQADTLEIAAEDDDARIDALLALQIKVPKADEAACTTWYRNNAQRYTSGDMVEARHILFQVTPGAPLELLRATGEAVLEELQAHPERFDELAAEYSNCSSGKVGGSLGQLSRGQCVPEFEELVFRLREGELAGRLLETRFGLHIVQAQRRVEGRLLPFEAVKSEIAAYLDRQSSQRATHQYLHILVGQARIEGLSMEGADSPLVQ</sequence>
<dbReference type="EMBL" id="CP024608">
    <property type="protein sequence ID" value="ATQ77008.1"/>
    <property type="molecule type" value="Genomic_DNA"/>
</dbReference>
<dbReference type="KEGG" id="mass:CR152_22700"/>
<evidence type="ECO:0000313" key="8">
    <source>
        <dbReference type="EMBL" id="ATQ77008.1"/>
    </source>
</evidence>
<evidence type="ECO:0000256" key="1">
    <source>
        <dbReference type="ARBA" id="ARBA00000971"/>
    </source>
</evidence>
<evidence type="ECO:0000256" key="5">
    <source>
        <dbReference type="ARBA" id="ARBA00023235"/>
    </source>
</evidence>
<keyword evidence="4 6" id="KW-0697">Rotamase</keyword>
<organism evidence="8 9">
    <name type="scientific">Massilia violaceinigra</name>
    <dbReference type="NCBI Taxonomy" id="2045208"/>
    <lineage>
        <taxon>Bacteria</taxon>
        <taxon>Pseudomonadati</taxon>
        <taxon>Pseudomonadota</taxon>
        <taxon>Betaproteobacteria</taxon>
        <taxon>Burkholderiales</taxon>
        <taxon>Oxalobacteraceae</taxon>
        <taxon>Telluria group</taxon>
        <taxon>Massilia</taxon>
    </lineage>
</organism>
<keyword evidence="9" id="KW-1185">Reference proteome</keyword>
<evidence type="ECO:0000256" key="2">
    <source>
        <dbReference type="ARBA" id="ARBA00007656"/>
    </source>
</evidence>
<dbReference type="EC" id="5.2.1.8" evidence="3"/>
<dbReference type="InterPro" id="IPR023058">
    <property type="entry name" value="PPIase_PpiC_CS"/>
</dbReference>
<dbReference type="Pfam" id="PF00639">
    <property type="entry name" value="Rotamase"/>
    <property type="match status" value="1"/>
</dbReference>
<dbReference type="Proteomes" id="UP000229897">
    <property type="component" value="Chromosome"/>
</dbReference>